<name>A0A0H5CEL1_CYBJN</name>
<proteinExistence type="predicted"/>
<accession>A0A0H5CEL1</accession>
<evidence type="ECO:0000313" key="3">
    <source>
        <dbReference type="Proteomes" id="UP000038830"/>
    </source>
</evidence>
<gene>
    <name evidence="2" type="ORF">BN1211_3526</name>
</gene>
<dbReference type="EMBL" id="CDQK01000004">
    <property type="protein sequence ID" value="CEP23029.1"/>
    <property type="molecule type" value="Genomic_DNA"/>
</dbReference>
<organism evidence="2 3">
    <name type="scientific">Cyberlindnera jadinii (strain ATCC 18201 / CBS 1600 / BCRC 20928 / JCM 3617 / NBRC 0987 / NRRL Y-1542)</name>
    <name type="common">Torula yeast</name>
    <name type="synonym">Candida utilis</name>
    <dbReference type="NCBI Taxonomy" id="983966"/>
    <lineage>
        <taxon>Eukaryota</taxon>
        <taxon>Fungi</taxon>
        <taxon>Dikarya</taxon>
        <taxon>Ascomycota</taxon>
        <taxon>Saccharomycotina</taxon>
        <taxon>Saccharomycetes</taxon>
        <taxon>Phaffomycetales</taxon>
        <taxon>Phaffomycetaceae</taxon>
        <taxon>Cyberlindnera</taxon>
    </lineage>
</organism>
<feature type="region of interest" description="Disordered" evidence="1">
    <location>
        <begin position="41"/>
        <end position="79"/>
    </location>
</feature>
<feature type="compositionally biased region" description="Basic residues" evidence="1">
    <location>
        <begin position="65"/>
        <end position="78"/>
    </location>
</feature>
<reference evidence="3" key="1">
    <citation type="journal article" date="2015" name="J. Biotechnol.">
        <title>The structure of the Cyberlindnera jadinii genome and its relation to Candida utilis analyzed by the occurrence of single nucleotide polymorphisms.</title>
        <authorList>
            <person name="Rupp O."/>
            <person name="Brinkrolf K."/>
            <person name="Buerth C."/>
            <person name="Kunigo M."/>
            <person name="Schneider J."/>
            <person name="Jaenicke S."/>
            <person name="Goesmann A."/>
            <person name="Puehler A."/>
            <person name="Jaeger K.-E."/>
            <person name="Ernst J.F."/>
        </authorList>
    </citation>
    <scope>NUCLEOTIDE SEQUENCE [LARGE SCALE GENOMIC DNA]</scope>
    <source>
        <strain evidence="3">ATCC 18201 / CBS 1600 / BCRC 20928 / JCM 3617 / NBRC 0987 / NRRL Y-1542</strain>
    </source>
</reference>
<sequence length="310" mass="35126">MSSSDDIFISTQIQSRLDDIEMEEELKVKRKTLLEKFMNIPPVPLSSSSLSSGALEVSKPESKKKGTKKKPSNRRKKANLSVTEQMILKLSGKPQKYNRMIHTQGLNSVDVPLSRDYDNVFDSKEWQTVRFSLHLNGQCHYGNNDELTNDGRVIKEEIGEGDMTKDDGNIQLWSVASQAPVDLQDSSMCNGTTPTAVKTDDFDSAITLSQCLLPLLDHKEEQPDEIIEIEDSEGELTIIDVEEFCKLNGITTTTVHREKRRIKVPFYGINENESKASRDYVELHDAWEDNEVVYNTTDDETDMGYILLEV</sequence>
<dbReference type="AlphaFoldDB" id="A0A0H5CEL1"/>
<protein>
    <submittedName>
        <fullName evidence="2">Uncharacterized protein</fullName>
    </submittedName>
</protein>
<dbReference type="Proteomes" id="UP000038830">
    <property type="component" value="Unassembled WGS sequence"/>
</dbReference>
<evidence type="ECO:0000313" key="2">
    <source>
        <dbReference type="EMBL" id="CEP23029.1"/>
    </source>
</evidence>
<evidence type="ECO:0000256" key="1">
    <source>
        <dbReference type="SAM" id="MobiDB-lite"/>
    </source>
</evidence>